<dbReference type="GO" id="GO:0044877">
    <property type="term" value="F:protein-containing complex binding"/>
    <property type="evidence" value="ECO:0007669"/>
    <property type="project" value="TreeGrafter"/>
</dbReference>
<organism evidence="2 3">
    <name type="scientific">Nonomuraea polychroma</name>
    <dbReference type="NCBI Taxonomy" id="46176"/>
    <lineage>
        <taxon>Bacteria</taxon>
        <taxon>Bacillati</taxon>
        <taxon>Actinomycetota</taxon>
        <taxon>Actinomycetes</taxon>
        <taxon>Streptosporangiales</taxon>
        <taxon>Streptosporangiaceae</taxon>
        <taxon>Nonomuraea</taxon>
    </lineage>
</organism>
<dbReference type="EMBL" id="SAUN01000001">
    <property type="protein sequence ID" value="RVX41905.1"/>
    <property type="molecule type" value="Genomic_DNA"/>
</dbReference>
<dbReference type="PANTHER" id="PTHR12126:SF11">
    <property type="entry name" value="NADH DEHYDROGENASE [UBIQUINONE] 1 ALPHA SUBCOMPLEX SUBUNIT 9, MITOCHONDRIAL"/>
    <property type="match status" value="1"/>
</dbReference>
<dbReference type="Proteomes" id="UP000284824">
    <property type="component" value="Unassembled WGS sequence"/>
</dbReference>
<evidence type="ECO:0000256" key="1">
    <source>
        <dbReference type="SAM" id="MobiDB-lite"/>
    </source>
</evidence>
<feature type="region of interest" description="Disordered" evidence="1">
    <location>
        <begin position="243"/>
        <end position="270"/>
    </location>
</feature>
<dbReference type="InterPro" id="IPR036291">
    <property type="entry name" value="NAD(P)-bd_dom_sf"/>
</dbReference>
<keyword evidence="3" id="KW-1185">Reference proteome</keyword>
<dbReference type="RefSeq" id="WP_206641589.1">
    <property type="nucleotide sequence ID" value="NZ_SAUN01000001.1"/>
</dbReference>
<gene>
    <name evidence="2" type="ORF">EDD27_4504</name>
</gene>
<dbReference type="AlphaFoldDB" id="A0A438M8F8"/>
<reference evidence="2 3" key="1">
    <citation type="submission" date="2019-01" db="EMBL/GenBank/DDBJ databases">
        <title>Sequencing the genomes of 1000 actinobacteria strains.</title>
        <authorList>
            <person name="Klenk H.-P."/>
        </authorList>
    </citation>
    <scope>NUCLEOTIDE SEQUENCE [LARGE SCALE GENOMIC DNA]</scope>
    <source>
        <strain evidence="2 3">DSM 43925</strain>
    </source>
</reference>
<dbReference type="PANTHER" id="PTHR12126">
    <property type="entry name" value="NADH-UBIQUINONE OXIDOREDUCTASE 39 KDA SUBUNIT-RELATED"/>
    <property type="match status" value="1"/>
</dbReference>
<evidence type="ECO:0000313" key="3">
    <source>
        <dbReference type="Proteomes" id="UP000284824"/>
    </source>
</evidence>
<sequence length="270" mass="28279">MKIAVAGGTGWVGRLVVDAVYAAGDTPVVLARSTGVDLTTGAGLEEALHGVTAVIDVSNVGTLAKRQAIAFFESATTNLLTAGERAGVVHHVALSIVGSDRVDLGYYLGKRRQEELVLSGKVPGSVLRTTQFHEFAAQTLARGGPFVFVPQQLSQPIAAREVAEALVELARRSTPTGLAPELAGPERHTMPDLVRRLLRARGEHRLVIPVRLPGPVGKAMGGGGLLPTEPGPRGKITFAEWVATDAKTPAPAHGRDRSAEPHSMPGPGRS</sequence>
<dbReference type="InterPro" id="IPR051207">
    <property type="entry name" value="ComplexI_NDUFA9_subunit"/>
</dbReference>
<evidence type="ECO:0000313" key="2">
    <source>
        <dbReference type="EMBL" id="RVX41905.1"/>
    </source>
</evidence>
<proteinExistence type="predicted"/>
<accession>A0A438M8F8</accession>
<dbReference type="SUPFAM" id="SSF51735">
    <property type="entry name" value="NAD(P)-binding Rossmann-fold domains"/>
    <property type="match status" value="1"/>
</dbReference>
<protein>
    <submittedName>
        <fullName evidence="2">Uncharacterized protein YbjT (DUF2867 family)</fullName>
    </submittedName>
</protein>
<name>A0A438M8F8_9ACTN</name>
<dbReference type="Gene3D" id="3.40.50.720">
    <property type="entry name" value="NAD(P)-binding Rossmann-like Domain"/>
    <property type="match status" value="1"/>
</dbReference>
<comment type="caution">
    <text evidence="2">The sequence shown here is derived from an EMBL/GenBank/DDBJ whole genome shotgun (WGS) entry which is preliminary data.</text>
</comment>